<dbReference type="Proteomes" id="UP000665561">
    <property type="component" value="Unassembled WGS sequence"/>
</dbReference>
<keyword evidence="3" id="KW-1185">Reference proteome</keyword>
<name>A0ABW9XYR1_9BACL</name>
<comment type="caution">
    <text evidence="2">The sequence shown here is derived from an EMBL/GenBank/DDBJ whole genome shotgun (WGS) entry which is preliminary data.</text>
</comment>
<feature type="transmembrane region" description="Helical" evidence="1">
    <location>
        <begin position="49"/>
        <end position="67"/>
    </location>
</feature>
<reference evidence="2 3" key="1">
    <citation type="submission" date="2020-01" db="EMBL/GenBank/DDBJ databases">
        <title>Paenibacillus soybeanensis sp. nov. isolated from the nodules of soybean (Glycine max(L.) Merr).</title>
        <authorList>
            <person name="Wang H."/>
        </authorList>
    </citation>
    <scope>NUCLEOTIDE SEQUENCE [LARGE SCALE GENOMIC DNA]</scope>
    <source>
        <strain evidence="2 3">T1</strain>
    </source>
</reference>
<evidence type="ECO:0000313" key="2">
    <source>
        <dbReference type="EMBL" id="NBD27857.1"/>
    </source>
</evidence>
<keyword evidence="1" id="KW-1133">Transmembrane helix</keyword>
<feature type="transmembrane region" description="Helical" evidence="1">
    <location>
        <begin position="79"/>
        <end position="101"/>
    </location>
</feature>
<organism evidence="2 3">
    <name type="scientific">Paenibacillus glycinis</name>
    <dbReference type="NCBI Taxonomy" id="2697035"/>
    <lineage>
        <taxon>Bacteria</taxon>
        <taxon>Bacillati</taxon>
        <taxon>Bacillota</taxon>
        <taxon>Bacilli</taxon>
        <taxon>Bacillales</taxon>
        <taxon>Paenibacillaceae</taxon>
        <taxon>Paenibacillus</taxon>
    </lineage>
</organism>
<evidence type="ECO:0000313" key="3">
    <source>
        <dbReference type="Proteomes" id="UP000665561"/>
    </source>
</evidence>
<evidence type="ECO:0000256" key="1">
    <source>
        <dbReference type="SAM" id="Phobius"/>
    </source>
</evidence>
<proteinExistence type="predicted"/>
<gene>
    <name evidence="2" type="ORF">GT019_28655</name>
</gene>
<keyword evidence="1" id="KW-0472">Membrane</keyword>
<protein>
    <submittedName>
        <fullName evidence="2">Uncharacterized protein</fullName>
    </submittedName>
</protein>
<accession>A0ABW9XYR1</accession>
<sequence>MVKLGEYLERFEVLLVGLWTFLTMVYIVVLQYVFTLVTGHFIGVSKMRPFVFVIGLLFFAHASKSFIRTADHFTDGTKIYPLSSLIPCVVFPVVLAVMTLIKRKRDDSAIP</sequence>
<feature type="transmembrane region" description="Helical" evidence="1">
    <location>
        <begin position="13"/>
        <end position="37"/>
    </location>
</feature>
<dbReference type="EMBL" id="JAAAMV010000032">
    <property type="protein sequence ID" value="NBD27857.1"/>
    <property type="molecule type" value="Genomic_DNA"/>
</dbReference>
<keyword evidence="1" id="KW-0812">Transmembrane</keyword>